<protein>
    <submittedName>
        <fullName evidence="1">Uncharacterized protein</fullName>
    </submittedName>
</protein>
<proteinExistence type="predicted"/>
<dbReference type="Proteomes" id="UP000256862">
    <property type="component" value="Plasmid CO2235_mp"/>
</dbReference>
<gene>
    <name evidence="1" type="ORF">CO2235_MP50080</name>
</gene>
<dbReference type="EMBL" id="OGUS01000140">
    <property type="protein sequence ID" value="SPC20893.1"/>
    <property type="molecule type" value="Genomic_DNA"/>
</dbReference>
<comment type="caution">
    <text evidence="1">The sequence shown here is derived from an EMBL/GenBank/DDBJ whole genome shotgun (WGS) entry which is preliminary data.</text>
</comment>
<dbReference type="AlphaFoldDB" id="A0A375GLK3"/>
<evidence type="ECO:0000313" key="1">
    <source>
        <dbReference type="EMBL" id="SPC20893.1"/>
    </source>
</evidence>
<organism evidence="1">
    <name type="scientific">Cupriavidus oxalaticus</name>
    <dbReference type="NCBI Taxonomy" id="96344"/>
    <lineage>
        <taxon>Bacteria</taxon>
        <taxon>Pseudomonadati</taxon>
        <taxon>Pseudomonadota</taxon>
        <taxon>Betaproteobacteria</taxon>
        <taxon>Burkholderiales</taxon>
        <taxon>Burkholderiaceae</taxon>
        <taxon>Cupriavidus</taxon>
    </lineage>
</organism>
<accession>A0A375GLK3</accession>
<reference evidence="1" key="1">
    <citation type="submission" date="2018-01" db="EMBL/GenBank/DDBJ databases">
        <authorList>
            <person name="Clerissi C."/>
        </authorList>
    </citation>
    <scope>NUCLEOTIDE SEQUENCE</scope>
    <source>
        <strain evidence="1">Cupriavidus oxalaticus LMG 2235</strain>
    </source>
</reference>
<sequence length="33" mass="3669">MSEKRSLYTVCNAGNGFLGLPLLHPYDLDMSLL</sequence>
<name>A0A375GLK3_9BURK</name>